<keyword evidence="3" id="KW-1185">Reference proteome</keyword>
<comment type="caution">
    <text evidence="2">The sequence shown here is derived from an EMBL/GenBank/DDBJ whole genome shotgun (WGS) entry which is preliminary data.</text>
</comment>
<evidence type="ECO:0000313" key="3">
    <source>
        <dbReference type="Proteomes" id="UP000318416"/>
    </source>
</evidence>
<organism evidence="2 3">
    <name type="scientific">Kitasatospora atroaurantiaca</name>
    <dbReference type="NCBI Taxonomy" id="285545"/>
    <lineage>
        <taxon>Bacteria</taxon>
        <taxon>Bacillati</taxon>
        <taxon>Actinomycetota</taxon>
        <taxon>Actinomycetes</taxon>
        <taxon>Kitasatosporales</taxon>
        <taxon>Streptomycetaceae</taxon>
        <taxon>Kitasatospora</taxon>
    </lineage>
</organism>
<name>A0A561EXP6_9ACTN</name>
<keyword evidence="1" id="KW-0472">Membrane</keyword>
<protein>
    <recommendedName>
        <fullName evidence="4">ABC-2 type transport system permease protein</fullName>
    </recommendedName>
</protein>
<evidence type="ECO:0000256" key="1">
    <source>
        <dbReference type="SAM" id="Phobius"/>
    </source>
</evidence>
<feature type="transmembrane region" description="Helical" evidence="1">
    <location>
        <begin position="28"/>
        <end position="45"/>
    </location>
</feature>
<feature type="transmembrane region" description="Helical" evidence="1">
    <location>
        <begin position="105"/>
        <end position="127"/>
    </location>
</feature>
<dbReference type="AlphaFoldDB" id="A0A561EXP6"/>
<reference evidence="2 3" key="1">
    <citation type="submission" date="2019-06" db="EMBL/GenBank/DDBJ databases">
        <title>Sequencing the genomes of 1000 actinobacteria strains.</title>
        <authorList>
            <person name="Klenk H.-P."/>
        </authorList>
    </citation>
    <scope>NUCLEOTIDE SEQUENCE [LARGE SCALE GENOMIC DNA]</scope>
    <source>
        <strain evidence="2 3">DSM 41649</strain>
    </source>
</reference>
<gene>
    <name evidence="2" type="ORF">FB465_5519</name>
</gene>
<dbReference type="EMBL" id="VIVR01000001">
    <property type="protein sequence ID" value="TWE20369.1"/>
    <property type="molecule type" value="Genomic_DNA"/>
</dbReference>
<feature type="transmembrane region" description="Helical" evidence="1">
    <location>
        <begin position="51"/>
        <end position="69"/>
    </location>
</feature>
<proteinExistence type="predicted"/>
<evidence type="ECO:0000313" key="2">
    <source>
        <dbReference type="EMBL" id="TWE20369.1"/>
    </source>
</evidence>
<keyword evidence="1" id="KW-0812">Transmembrane</keyword>
<sequence length="130" mass="13408">MGEGGAHREGEPHAGIGLNGRHGHRRSVLYLVLIALLGLGVATAVRDAAAAIGTVLGLLYLFPILTHVVTDPQWQERLQQIAPMTAGLAVQSTTGLHSLPIGPWAGLGVLAAWSLAALLTGGLSLGLRDV</sequence>
<dbReference type="Proteomes" id="UP000318416">
    <property type="component" value="Unassembled WGS sequence"/>
</dbReference>
<keyword evidence="1" id="KW-1133">Transmembrane helix</keyword>
<accession>A0A561EXP6</accession>
<evidence type="ECO:0008006" key="4">
    <source>
        <dbReference type="Google" id="ProtNLM"/>
    </source>
</evidence>